<dbReference type="Pfam" id="PF13474">
    <property type="entry name" value="SnoaL_3"/>
    <property type="match status" value="1"/>
</dbReference>
<evidence type="ECO:0000259" key="1">
    <source>
        <dbReference type="Pfam" id="PF13474"/>
    </source>
</evidence>
<evidence type="ECO:0000313" key="3">
    <source>
        <dbReference type="Proteomes" id="UP000662814"/>
    </source>
</evidence>
<dbReference type="SUPFAM" id="SSF54427">
    <property type="entry name" value="NTF2-like"/>
    <property type="match status" value="1"/>
</dbReference>
<dbReference type="Gene3D" id="3.10.450.50">
    <property type="match status" value="1"/>
</dbReference>
<gene>
    <name evidence="2" type="ORF">HCR76_16725</name>
</gene>
<evidence type="ECO:0000313" key="2">
    <source>
        <dbReference type="EMBL" id="QPZ38402.1"/>
    </source>
</evidence>
<sequence>MSATETTQTFFDAYAQALLDRDAAAIAQLYAVPSLILFPGQSIAVTSVEQTEQFFASSFEQYHGVSEAHSDITVVAEAEHSLWADVTWTYGGERRERFIYQLVRADDVWTIAVLTPTSL</sequence>
<name>A0ABX6YJ78_9MICO</name>
<accession>A0ABX6YJ78</accession>
<dbReference type="Proteomes" id="UP000662814">
    <property type="component" value="Chromosome"/>
</dbReference>
<dbReference type="EMBL" id="CP061169">
    <property type="protein sequence ID" value="QPZ38402.1"/>
    <property type="molecule type" value="Genomic_DNA"/>
</dbReference>
<dbReference type="RefSeq" id="WP_166986593.1">
    <property type="nucleotide sequence ID" value="NZ_CP061169.1"/>
</dbReference>
<dbReference type="InterPro" id="IPR032710">
    <property type="entry name" value="NTF2-like_dom_sf"/>
</dbReference>
<feature type="domain" description="SnoaL-like" evidence="1">
    <location>
        <begin position="9"/>
        <end position="112"/>
    </location>
</feature>
<dbReference type="InterPro" id="IPR037401">
    <property type="entry name" value="SnoaL-like"/>
</dbReference>
<reference evidence="2 3" key="1">
    <citation type="submission" date="2020-12" db="EMBL/GenBank/DDBJ databases">
        <title>Microbacterium sp. HY060.</title>
        <authorList>
            <person name="Zhou J."/>
        </authorList>
    </citation>
    <scope>NUCLEOTIDE SEQUENCE [LARGE SCALE GENOMIC DNA]</scope>
    <source>
        <strain evidence="2 3">HY60</strain>
    </source>
</reference>
<organism evidence="2 3">
    <name type="scientific">Paramicrobacterium chengjingii</name>
    <dbReference type="NCBI Taxonomy" id="2769067"/>
    <lineage>
        <taxon>Bacteria</taxon>
        <taxon>Bacillati</taxon>
        <taxon>Actinomycetota</taxon>
        <taxon>Actinomycetes</taxon>
        <taxon>Micrococcales</taxon>
        <taxon>Microbacteriaceae</taxon>
        <taxon>Paramicrobacterium</taxon>
    </lineage>
</organism>
<keyword evidence="3" id="KW-1185">Reference proteome</keyword>
<protein>
    <submittedName>
        <fullName evidence="2">Nuclear transport factor 2 family protein</fullName>
    </submittedName>
</protein>
<proteinExistence type="predicted"/>